<dbReference type="PRINTS" id="PR00035">
    <property type="entry name" value="HTHGNTR"/>
</dbReference>
<dbReference type="GO" id="GO:0003700">
    <property type="term" value="F:DNA-binding transcription factor activity"/>
    <property type="evidence" value="ECO:0007669"/>
    <property type="project" value="InterPro"/>
</dbReference>
<dbReference type="EMBL" id="CP049989">
    <property type="protein sequence ID" value="QIM53820.1"/>
    <property type="molecule type" value="Genomic_DNA"/>
</dbReference>
<dbReference type="Pfam" id="PF00155">
    <property type="entry name" value="Aminotran_1_2"/>
    <property type="match status" value="1"/>
</dbReference>
<reference evidence="7 8" key="1">
    <citation type="submission" date="2020-03" db="EMBL/GenBank/DDBJ databases">
        <title>Hydrogenophaga sp. nov. isolated from cyanobacterial mat.</title>
        <authorList>
            <person name="Thorat V."/>
            <person name="Kirdat K."/>
            <person name="Tiwarekar B."/>
            <person name="Costa E.D."/>
            <person name="Yadav A."/>
        </authorList>
    </citation>
    <scope>NUCLEOTIDE SEQUENCE [LARGE SCALE GENOMIC DNA]</scope>
    <source>
        <strain evidence="7 8">BA0156</strain>
    </source>
</reference>
<dbReference type="PROSITE" id="PS50949">
    <property type="entry name" value="HTH_GNTR"/>
    <property type="match status" value="1"/>
</dbReference>
<dbReference type="CDD" id="cd00609">
    <property type="entry name" value="AAT_like"/>
    <property type="match status" value="1"/>
</dbReference>
<dbReference type="InterPro" id="IPR015421">
    <property type="entry name" value="PyrdxlP-dep_Trfase_major"/>
</dbReference>
<keyword evidence="7" id="KW-0032">Aminotransferase</keyword>
<dbReference type="AlphaFoldDB" id="A0A6G8ILF2"/>
<dbReference type="InterPro" id="IPR015424">
    <property type="entry name" value="PyrdxlP-dep_Trfase"/>
</dbReference>
<name>A0A6G8ILF2_9BURK</name>
<organism evidence="7 8">
    <name type="scientific">Hydrogenophaga crocea</name>
    <dbReference type="NCBI Taxonomy" id="2716225"/>
    <lineage>
        <taxon>Bacteria</taxon>
        <taxon>Pseudomonadati</taxon>
        <taxon>Pseudomonadota</taxon>
        <taxon>Betaproteobacteria</taxon>
        <taxon>Burkholderiales</taxon>
        <taxon>Comamonadaceae</taxon>
        <taxon>Hydrogenophaga</taxon>
    </lineage>
</organism>
<dbReference type="Pfam" id="PF00392">
    <property type="entry name" value="GntR"/>
    <property type="match status" value="1"/>
</dbReference>
<dbReference type="GO" id="GO:0003677">
    <property type="term" value="F:DNA binding"/>
    <property type="evidence" value="ECO:0007669"/>
    <property type="project" value="UniProtKB-KW"/>
</dbReference>
<evidence type="ECO:0000259" key="6">
    <source>
        <dbReference type="PROSITE" id="PS50949"/>
    </source>
</evidence>
<protein>
    <submittedName>
        <fullName evidence="7">PLP-dependent aminotransferase family protein</fullName>
    </submittedName>
</protein>
<evidence type="ECO:0000256" key="3">
    <source>
        <dbReference type="ARBA" id="ARBA00023015"/>
    </source>
</evidence>
<keyword evidence="2" id="KW-0663">Pyridoxal phosphate</keyword>
<dbReference type="GO" id="GO:0030170">
    <property type="term" value="F:pyridoxal phosphate binding"/>
    <property type="evidence" value="ECO:0007669"/>
    <property type="project" value="InterPro"/>
</dbReference>
<keyword evidence="4" id="KW-0238">DNA-binding</keyword>
<evidence type="ECO:0000256" key="4">
    <source>
        <dbReference type="ARBA" id="ARBA00023125"/>
    </source>
</evidence>
<dbReference type="InterPro" id="IPR000524">
    <property type="entry name" value="Tscrpt_reg_HTH_GntR"/>
</dbReference>
<dbReference type="PANTHER" id="PTHR46577:SF1">
    <property type="entry name" value="HTH-TYPE TRANSCRIPTIONAL REGULATORY PROTEIN GABR"/>
    <property type="match status" value="1"/>
</dbReference>
<feature type="domain" description="HTH gntR-type" evidence="6">
    <location>
        <begin position="19"/>
        <end position="87"/>
    </location>
</feature>
<dbReference type="CDD" id="cd07377">
    <property type="entry name" value="WHTH_GntR"/>
    <property type="match status" value="1"/>
</dbReference>
<keyword evidence="5" id="KW-0804">Transcription</keyword>
<dbReference type="SMART" id="SM00345">
    <property type="entry name" value="HTH_GNTR"/>
    <property type="match status" value="1"/>
</dbReference>
<evidence type="ECO:0000313" key="7">
    <source>
        <dbReference type="EMBL" id="QIM53820.1"/>
    </source>
</evidence>
<dbReference type="InterPro" id="IPR036390">
    <property type="entry name" value="WH_DNA-bd_sf"/>
</dbReference>
<keyword evidence="8" id="KW-1185">Reference proteome</keyword>
<dbReference type="SUPFAM" id="SSF53383">
    <property type="entry name" value="PLP-dependent transferases"/>
    <property type="match status" value="1"/>
</dbReference>
<dbReference type="SUPFAM" id="SSF46785">
    <property type="entry name" value="Winged helix' DNA-binding domain"/>
    <property type="match status" value="1"/>
</dbReference>
<evidence type="ECO:0000256" key="2">
    <source>
        <dbReference type="ARBA" id="ARBA00022898"/>
    </source>
</evidence>
<keyword evidence="7" id="KW-0808">Transferase</keyword>
<dbReference type="Gene3D" id="1.10.10.10">
    <property type="entry name" value="Winged helix-like DNA-binding domain superfamily/Winged helix DNA-binding domain"/>
    <property type="match status" value="1"/>
</dbReference>
<dbReference type="InterPro" id="IPR051446">
    <property type="entry name" value="HTH_trans_reg/aminotransferase"/>
</dbReference>
<sequence>MLSEFLLAEMNRLGAQDALPLHRQLYEALRRAMLDGKLGAGERLPSSRDLAQDLALSRNTVVAAINQLSVEGYLASRVGSGTYVNDHVPRASGARALRGAPAQAPHRQAPRLSRRGEALAHRFSAHELEVQPFTPGIADFSAFPLALWQRLQNKHWRMTYPDMLDYNTSGGYAPLRRAIADYLRVFRSVQLEADQVIVTTGTQQSLELCARLLADHGDTVWVEDPAYWGAMKAFMANGQRVHPVATDDEGIRPTEADDAEPPTLIYVTPSHQYPTGEVMSLARRHQLLATARAHGAWVLEDDYDSEYRFSGPPISSLEGLDLDGRVLYMGTFSKVLYPGLKLGYLVVPKGLVEAFRQAHYDLHRPGHMPTQAALAEFIEMGHFASSLRRARQTYAERRQCLLEALGPVLGGEGPDAPRISGAEQGLHLCLRLPARIDDQAIAQRLAQQGLIVRPLSAYCLRRTDLRGLVIGYGYAALAEIRQCGPLIAAAVRKAVG</sequence>
<dbReference type="InterPro" id="IPR036388">
    <property type="entry name" value="WH-like_DNA-bd_sf"/>
</dbReference>
<gene>
    <name evidence="7" type="ORF">G9Q37_17490</name>
</gene>
<evidence type="ECO:0000256" key="1">
    <source>
        <dbReference type="ARBA" id="ARBA00005384"/>
    </source>
</evidence>
<dbReference type="RefSeq" id="WP_166229200.1">
    <property type="nucleotide sequence ID" value="NZ_CP049989.1"/>
</dbReference>
<dbReference type="GO" id="GO:0008483">
    <property type="term" value="F:transaminase activity"/>
    <property type="evidence" value="ECO:0007669"/>
    <property type="project" value="UniProtKB-KW"/>
</dbReference>
<proteinExistence type="inferred from homology"/>
<keyword evidence="3" id="KW-0805">Transcription regulation</keyword>
<dbReference type="KEGG" id="hcz:G9Q37_17490"/>
<comment type="similarity">
    <text evidence="1">In the C-terminal section; belongs to the class-I pyridoxal-phosphate-dependent aminotransferase family.</text>
</comment>
<evidence type="ECO:0000313" key="8">
    <source>
        <dbReference type="Proteomes" id="UP000503162"/>
    </source>
</evidence>
<dbReference type="Proteomes" id="UP000503162">
    <property type="component" value="Chromosome"/>
</dbReference>
<accession>A0A6G8ILF2</accession>
<dbReference type="Gene3D" id="3.40.640.10">
    <property type="entry name" value="Type I PLP-dependent aspartate aminotransferase-like (Major domain)"/>
    <property type="match status" value="1"/>
</dbReference>
<dbReference type="InterPro" id="IPR004839">
    <property type="entry name" value="Aminotransferase_I/II_large"/>
</dbReference>
<evidence type="ECO:0000256" key="5">
    <source>
        <dbReference type="ARBA" id="ARBA00023163"/>
    </source>
</evidence>
<dbReference type="PANTHER" id="PTHR46577">
    <property type="entry name" value="HTH-TYPE TRANSCRIPTIONAL REGULATORY PROTEIN GABR"/>
    <property type="match status" value="1"/>
</dbReference>